<reference evidence="1 2" key="1">
    <citation type="submission" date="2013-01" db="EMBL/GenBank/DDBJ databases">
        <authorList>
            <person name="Harkins D.M."/>
            <person name="Durkin A.S."/>
            <person name="Brinkac L.M."/>
            <person name="Haft D.H."/>
            <person name="Selengut J.D."/>
            <person name="Sanka R."/>
            <person name="DePew J."/>
            <person name="Purushe J."/>
            <person name="Hospenthal D.R."/>
            <person name="Murray C.K."/>
            <person name="Pimentel G."/>
            <person name="Wasfy M."/>
            <person name="Vinetz J.M."/>
            <person name="Sutton G.G."/>
            <person name="Nierman W.C."/>
            <person name="Fouts D.E."/>
        </authorList>
    </citation>
    <scope>NUCLEOTIDE SEQUENCE [LARGE SCALE GENOMIC DNA]</scope>
    <source>
        <strain evidence="1 2">2006001855</strain>
    </source>
</reference>
<proteinExistence type="predicted"/>
<dbReference type="SUPFAM" id="SSF53756">
    <property type="entry name" value="UDP-Glycosyltransferase/glycogen phosphorylase"/>
    <property type="match status" value="1"/>
</dbReference>
<dbReference type="EMBL" id="AFJM02000066">
    <property type="protein sequence ID" value="EMM70874.1"/>
    <property type="molecule type" value="Genomic_DNA"/>
</dbReference>
<name>M6FL64_9LEPT</name>
<keyword evidence="1" id="KW-0808">Transferase</keyword>
<dbReference type="Gene3D" id="3.40.50.2000">
    <property type="entry name" value="Glycogen Phosphorylase B"/>
    <property type="match status" value="1"/>
</dbReference>
<dbReference type="GO" id="GO:0016740">
    <property type="term" value="F:transferase activity"/>
    <property type="evidence" value="ECO:0007669"/>
    <property type="project" value="UniProtKB-KW"/>
</dbReference>
<evidence type="ECO:0000313" key="2">
    <source>
        <dbReference type="Proteomes" id="UP000012101"/>
    </source>
</evidence>
<dbReference type="Pfam" id="PF13692">
    <property type="entry name" value="Glyco_trans_1_4"/>
    <property type="match status" value="1"/>
</dbReference>
<accession>M6FL64</accession>
<dbReference type="AlphaFoldDB" id="M6FL64"/>
<dbReference type="Proteomes" id="UP000012101">
    <property type="component" value="Unassembled WGS sequence"/>
</dbReference>
<evidence type="ECO:0000313" key="1">
    <source>
        <dbReference type="EMBL" id="EMM70874.1"/>
    </source>
</evidence>
<gene>
    <name evidence="1" type="ORF">LEP1GSC038_1029</name>
</gene>
<comment type="caution">
    <text evidence="1">The sequence shown here is derived from an EMBL/GenBank/DDBJ whole genome shotgun (WGS) entry which is preliminary data.</text>
</comment>
<protein>
    <submittedName>
        <fullName evidence="1">Glycosyltransferase, group 1 family protein</fullName>
    </submittedName>
</protein>
<organism evidence="1 2">
    <name type="scientific">Leptospira weilii str. 2006001855</name>
    <dbReference type="NCBI Taxonomy" id="996804"/>
    <lineage>
        <taxon>Bacteria</taxon>
        <taxon>Pseudomonadati</taxon>
        <taxon>Spirochaetota</taxon>
        <taxon>Spirochaetia</taxon>
        <taxon>Leptospirales</taxon>
        <taxon>Leptospiraceae</taxon>
        <taxon>Leptospira</taxon>
    </lineage>
</organism>
<sequence>MRNILRLAKRMQFHSEAHFLLVGAGDEFDLVKKTLYSESISNMTLLDSVSQEEYKKMLSEFDVGLFTLSAKHQTHNFPGKILEYMRQRKPILGSVNPGNDLQEVIHSAGAGFVSISGQEKLFYENAFKFLNPKVRKECGKNSESLLKQKFSVNSAADMILSSYEKSY</sequence>